<gene>
    <name evidence="1" type="ORF">DLD82_05045</name>
</gene>
<organism evidence="1 2">
    <name type="scientific">Methanospirillum stamsii</name>
    <dbReference type="NCBI Taxonomy" id="1277351"/>
    <lineage>
        <taxon>Archaea</taxon>
        <taxon>Methanobacteriati</taxon>
        <taxon>Methanobacteriota</taxon>
        <taxon>Stenosarchaea group</taxon>
        <taxon>Methanomicrobia</taxon>
        <taxon>Methanomicrobiales</taxon>
        <taxon>Methanospirillaceae</taxon>
        <taxon>Methanospirillum</taxon>
    </lineage>
</organism>
<dbReference type="AlphaFoldDB" id="A0A2V2ND12"/>
<sequence>MLSNTHNDFPTPVILTGTSVVAVGNGVGVGVGVGVAVGVDFPRFVKLSGSGFFSSSMIA</sequence>
<evidence type="ECO:0000313" key="2">
    <source>
        <dbReference type="Proteomes" id="UP000245934"/>
    </source>
</evidence>
<evidence type="ECO:0000313" key="1">
    <source>
        <dbReference type="EMBL" id="PWR75496.1"/>
    </source>
</evidence>
<comment type="caution">
    <text evidence="1">The sequence shown here is derived from an EMBL/GenBank/DDBJ whole genome shotgun (WGS) entry which is preliminary data.</text>
</comment>
<reference evidence="1 2" key="1">
    <citation type="submission" date="2018-05" db="EMBL/GenBank/DDBJ databases">
        <title>Draft genome of Methanospirillum stamsii Pt1.</title>
        <authorList>
            <person name="Dueholm M.S."/>
            <person name="Nielsen P.H."/>
            <person name="Bakmann L.F."/>
            <person name="Otzen D.E."/>
        </authorList>
    </citation>
    <scope>NUCLEOTIDE SEQUENCE [LARGE SCALE GENOMIC DNA]</scope>
    <source>
        <strain evidence="1 2">Pt1</strain>
    </source>
</reference>
<protein>
    <submittedName>
        <fullName evidence="1">Uncharacterized protein</fullName>
    </submittedName>
</protein>
<dbReference type="EMBL" id="QGMZ01000010">
    <property type="protein sequence ID" value="PWR75496.1"/>
    <property type="molecule type" value="Genomic_DNA"/>
</dbReference>
<dbReference type="Proteomes" id="UP000245934">
    <property type="component" value="Unassembled WGS sequence"/>
</dbReference>
<name>A0A2V2ND12_9EURY</name>
<keyword evidence="2" id="KW-1185">Reference proteome</keyword>
<proteinExistence type="predicted"/>
<accession>A0A2V2ND12</accession>